<accession>A0A162J6M5</accession>
<dbReference type="EMBL" id="LITT01000008">
    <property type="protein sequence ID" value="OAA91075.1"/>
    <property type="molecule type" value="Genomic_DNA"/>
</dbReference>
<comment type="caution">
    <text evidence="1">The sequence shown here is derived from an EMBL/GenBank/DDBJ whole genome shotgun (WGS) entry which is preliminary data.</text>
</comment>
<dbReference type="PATRIC" id="fig|1538.10.peg.1408"/>
<sequence>MVNLMSKVVKKNILVLVEGAKTDVKVMEKLFNIYEIDAKYKIVSYCTNIYTLYQEMFRDGIDGLEDMDILQVLKAREKNIEKKKIFDKRYTDILLIFDLDPQDPQFVPENIKLMQDYFCESSDMGKLYLNYPMIEAFYHLSSIPDDEYFSRKVKLKELQDKKYKFRVQQESMGNDYRKFAASKDLCNIIILQNLTKAIFLATGKSIKWKDIVVNANLIELVDSNFILEKQLFHLKNDKFIYVLCTCVFYIIEYNPNLLLS</sequence>
<reference evidence="1 2" key="1">
    <citation type="journal article" date="2015" name="Biotechnol. Bioeng.">
        <title>Genome sequence and phenotypic characterization of Caulobacter segnis.</title>
        <authorList>
            <person name="Patel S."/>
            <person name="Fletcher B."/>
            <person name="Scott D.C."/>
            <person name="Ely B."/>
        </authorList>
    </citation>
    <scope>NUCLEOTIDE SEQUENCE [LARGE SCALE GENOMIC DNA]</scope>
    <source>
        <strain evidence="1 2">ERI-2</strain>
    </source>
</reference>
<organism evidence="1 2">
    <name type="scientific">Clostridium ljungdahlii</name>
    <dbReference type="NCBI Taxonomy" id="1538"/>
    <lineage>
        <taxon>Bacteria</taxon>
        <taxon>Bacillati</taxon>
        <taxon>Bacillota</taxon>
        <taxon>Clostridia</taxon>
        <taxon>Eubacteriales</taxon>
        <taxon>Clostridiaceae</taxon>
        <taxon>Clostridium</taxon>
    </lineage>
</organism>
<dbReference type="AlphaFoldDB" id="A0A162J6M5"/>
<evidence type="ECO:0000313" key="1">
    <source>
        <dbReference type="EMBL" id="OAA91075.1"/>
    </source>
</evidence>
<name>A0A162J6M5_9CLOT</name>
<gene>
    <name evidence="1" type="ORF">WY13_00905</name>
</gene>
<dbReference type="Proteomes" id="UP000077407">
    <property type="component" value="Unassembled WGS sequence"/>
</dbReference>
<protein>
    <submittedName>
        <fullName evidence="1">Uncharacterized protein</fullName>
    </submittedName>
</protein>
<proteinExistence type="predicted"/>
<evidence type="ECO:0000313" key="2">
    <source>
        <dbReference type="Proteomes" id="UP000077407"/>
    </source>
</evidence>